<evidence type="ECO:0000313" key="3">
    <source>
        <dbReference type="Proteomes" id="UP001164746"/>
    </source>
</evidence>
<gene>
    <name evidence="2" type="ORF">MAR_020941</name>
</gene>
<sequence length="230" mass="26694">MLIKRFCTLCMKSAVDISNQGSKRFYSASTKLTNTEVRKKRNAIFDEEKQRQREAFVKRVEKITVDYSGPPENVTLLMNKDISTPYNCAMHVHEYLMKRSVVALVNGQPWDMHRPLEENCSLEFKHMLEFSMGALRMMWISNYQTGNQLRFKSDQIPDIAAKSDHNRVIIYRMGDHIDITKGPLIANTSQFYRFQVTAMMYMLPDAFLKPKQEEIDDKEGDRLVSSTSSS</sequence>
<dbReference type="Proteomes" id="UP001164746">
    <property type="component" value="Chromosome 5"/>
</dbReference>
<evidence type="ECO:0000313" key="2">
    <source>
        <dbReference type="EMBL" id="WAR05572.1"/>
    </source>
</evidence>
<dbReference type="CDD" id="cd01667">
    <property type="entry name" value="TGS_ThrRS"/>
    <property type="match status" value="1"/>
</dbReference>
<dbReference type="InterPro" id="IPR004095">
    <property type="entry name" value="TGS"/>
</dbReference>
<dbReference type="InterPro" id="IPR012675">
    <property type="entry name" value="Beta-grasp_dom_sf"/>
</dbReference>
<name>A0ABY7E6C4_MYAAR</name>
<evidence type="ECO:0000259" key="1">
    <source>
        <dbReference type="Pfam" id="PF02824"/>
    </source>
</evidence>
<dbReference type="SUPFAM" id="SSF81271">
    <property type="entry name" value="TGS-like"/>
    <property type="match status" value="1"/>
</dbReference>
<dbReference type="Gene3D" id="3.30.980.10">
    <property type="entry name" value="Threonyl-trna Synthetase, Chain A, domain 2"/>
    <property type="match status" value="1"/>
</dbReference>
<dbReference type="Pfam" id="PF02824">
    <property type="entry name" value="TGS"/>
    <property type="match status" value="1"/>
</dbReference>
<dbReference type="InterPro" id="IPR012676">
    <property type="entry name" value="TGS-like"/>
</dbReference>
<feature type="domain" description="TGS" evidence="1">
    <location>
        <begin position="83"/>
        <end position="124"/>
    </location>
</feature>
<organism evidence="2 3">
    <name type="scientific">Mya arenaria</name>
    <name type="common">Soft-shell clam</name>
    <dbReference type="NCBI Taxonomy" id="6604"/>
    <lineage>
        <taxon>Eukaryota</taxon>
        <taxon>Metazoa</taxon>
        <taxon>Spiralia</taxon>
        <taxon>Lophotrochozoa</taxon>
        <taxon>Mollusca</taxon>
        <taxon>Bivalvia</taxon>
        <taxon>Autobranchia</taxon>
        <taxon>Heteroconchia</taxon>
        <taxon>Euheterodonta</taxon>
        <taxon>Imparidentia</taxon>
        <taxon>Neoheterodontei</taxon>
        <taxon>Myida</taxon>
        <taxon>Myoidea</taxon>
        <taxon>Myidae</taxon>
        <taxon>Mya</taxon>
    </lineage>
</organism>
<protein>
    <submittedName>
        <fullName evidence="2">RM39-like protein</fullName>
    </submittedName>
</protein>
<keyword evidence="3" id="KW-1185">Reference proteome</keyword>
<dbReference type="Gene3D" id="3.10.20.30">
    <property type="match status" value="1"/>
</dbReference>
<proteinExistence type="predicted"/>
<accession>A0ABY7E6C4</accession>
<reference evidence="2" key="1">
    <citation type="submission" date="2022-11" db="EMBL/GenBank/DDBJ databases">
        <title>Centuries of genome instability and evolution in soft-shell clam transmissible cancer (bioRxiv).</title>
        <authorList>
            <person name="Hart S.F.M."/>
            <person name="Yonemitsu M.A."/>
            <person name="Giersch R.M."/>
            <person name="Beal B.F."/>
            <person name="Arriagada G."/>
            <person name="Davis B.W."/>
            <person name="Ostrander E.A."/>
            <person name="Goff S.P."/>
            <person name="Metzger M.J."/>
        </authorList>
    </citation>
    <scope>NUCLEOTIDE SEQUENCE</scope>
    <source>
        <strain evidence="2">MELC-2E11</strain>
        <tissue evidence="2">Siphon/mantle</tissue>
    </source>
</reference>
<dbReference type="EMBL" id="CP111016">
    <property type="protein sequence ID" value="WAR05572.1"/>
    <property type="molecule type" value="Genomic_DNA"/>
</dbReference>